<dbReference type="EMBL" id="PFRH01000012">
    <property type="protein sequence ID" value="PJC52922.1"/>
    <property type="molecule type" value="Genomic_DNA"/>
</dbReference>
<comment type="caution">
    <text evidence="2">The sequence shown here is derived from an EMBL/GenBank/DDBJ whole genome shotgun (WGS) entry which is preliminary data.</text>
</comment>
<feature type="region of interest" description="Disordered" evidence="1">
    <location>
        <begin position="105"/>
        <end position="130"/>
    </location>
</feature>
<dbReference type="AlphaFoldDB" id="A0A2M8FB25"/>
<protein>
    <submittedName>
        <fullName evidence="2">Uncharacterized protein</fullName>
    </submittedName>
</protein>
<name>A0A2M8FB25_9BACT</name>
<evidence type="ECO:0000313" key="3">
    <source>
        <dbReference type="Proteomes" id="UP000231456"/>
    </source>
</evidence>
<evidence type="ECO:0000313" key="2">
    <source>
        <dbReference type="EMBL" id="PJC52922.1"/>
    </source>
</evidence>
<proteinExistence type="predicted"/>
<gene>
    <name evidence="2" type="ORF">CO030_00340</name>
</gene>
<reference evidence="3" key="1">
    <citation type="submission" date="2017-09" db="EMBL/GenBank/DDBJ databases">
        <title>Depth-based differentiation of microbial function through sediment-hosted aquifers and enrichment of novel symbionts in the deep terrestrial subsurface.</title>
        <authorList>
            <person name="Probst A.J."/>
            <person name="Ladd B."/>
            <person name="Jarett J.K."/>
            <person name="Geller-Mcgrath D.E."/>
            <person name="Sieber C.M.K."/>
            <person name="Emerson J.B."/>
            <person name="Anantharaman K."/>
            <person name="Thomas B.C."/>
            <person name="Malmstrom R."/>
            <person name="Stieglmeier M."/>
            <person name="Klingl A."/>
            <person name="Woyke T."/>
            <person name="Ryan C.M."/>
            <person name="Banfield J.F."/>
        </authorList>
    </citation>
    <scope>NUCLEOTIDE SEQUENCE [LARGE SCALE GENOMIC DNA]</scope>
</reference>
<evidence type="ECO:0000256" key="1">
    <source>
        <dbReference type="SAM" id="MobiDB-lite"/>
    </source>
</evidence>
<dbReference type="Proteomes" id="UP000231456">
    <property type="component" value="Unassembled WGS sequence"/>
</dbReference>
<accession>A0A2M8FB25</accession>
<organism evidence="2 3">
    <name type="scientific">Candidatus Magasanikbacteria bacterium CG_4_9_14_0_2_um_filter_42_11</name>
    <dbReference type="NCBI Taxonomy" id="1974643"/>
    <lineage>
        <taxon>Bacteria</taxon>
        <taxon>Candidatus Magasanikiibacteriota</taxon>
    </lineage>
</organism>
<sequence>MNLSDPVTPQRGAAPGDVMIRLALALADSASAQAAPQQIPSDLLEIQPTAKMVNLVRWEAAQKEKERHACRTYVFHGDGESQILVECPEKKPSINWAILLEDTTVARNGDRMRKTSPPPPSDRPPRDSPP</sequence>